<evidence type="ECO:0000313" key="1">
    <source>
        <dbReference type="EMBL" id="CAG8693681.1"/>
    </source>
</evidence>
<dbReference type="Proteomes" id="UP000789831">
    <property type="component" value="Unassembled WGS sequence"/>
</dbReference>
<evidence type="ECO:0000313" key="2">
    <source>
        <dbReference type="Proteomes" id="UP000789831"/>
    </source>
</evidence>
<dbReference type="EMBL" id="CAJVPL010015579">
    <property type="protein sequence ID" value="CAG8693681.1"/>
    <property type="molecule type" value="Genomic_DNA"/>
</dbReference>
<accession>A0A9N9EZ46</accession>
<keyword evidence="2" id="KW-1185">Reference proteome</keyword>
<proteinExistence type="predicted"/>
<sequence length="50" mass="5467">AQSSRTVMTVPKGQTITFPTSGENASCLVRLKTISGLNHNILPLQEKRRS</sequence>
<gene>
    <name evidence="1" type="ORF">AGERDE_LOCUS13199</name>
</gene>
<comment type="caution">
    <text evidence="1">The sequence shown here is derived from an EMBL/GenBank/DDBJ whole genome shotgun (WGS) entry which is preliminary data.</text>
</comment>
<dbReference type="AlphaFoldDB" id="A0A9N9EZ46"/>
<organism evidence="1 2">
    <name type="scientific">Ambispora gerdemannii</name>
    <dbReference type="NCBI Taxonomy" id="144530"/>
    <lineage>
        <taxon>Eukaryota</taxon>
        <taxon>Fungi</taxon>
        <taxon>Fungi incertae sedis</taxon>
        <taxon>Mucoromycota</taxon>
        <taxon>Glomeromycotina</taxon>
        <taxon>Glomeromycetes</taxon>
        <taxon>Archaeosporales</taxon>
        <taxon>Ambisporaceae</taxon>
        <taxon>Ambispora</taxon>
    </lineage>
</organism>
<feature type="non-terminal residue" evidence="1">
    <location>
        <position position="50"/>
    </location>
</feature>
<name>A0A9N9EZ46_9GLOM</name>
<feature type="non-terminal residue" evidence="1">
    <location>
        <position position="1"/>
    </location>
</feature>
<reference evidence="1" key="1">
    <citation type="submission" date="2021-06" db="EMBL/GenBank/DDBJ databases">
        <authorList>
            <person name="Kallberg Y."/>
            <person name="Tangrot J."/>
            <person name="Rosling A."/>
        </authorList>
    </citation>
    <scope>NUCLEOTIDE SEQUENCE</scope>
    <source>
        <strain evidence="1">MT106</strain>
    </source>
</reference>
<protein>
    <submittedName>
        <fullName evidence="1">6959_t:CDS:1</fullName>
    </submittedName>
</protein>